<feature type="region of interest" description="Disordered" evidence="2">
    <location>
        <begin position="212"/>
        <end position="232"/>
    </location>
</feature>
<accession>A0A0V0QLV5</accession>
<organism evidence="3 4">
    <name type="scientific">Pseudocohnilembus persalinus</name>
    <name type="common">Ciliate</name>
    <dbReference type="NCBI Taxonomy" id="266149"/>
    <lineage>
        <taxon>Eukaryota</taxon>
        <taxon>Sar</taxon>
        <taxon>Alveolata</taxon>
        <taxon>Ciliophora</taxon>
        <taxon>Intramacronucleata</taxon>
        <taxon>Oligohymenophorea</taxon>
        <taxon>Scuticociliatia</taxon>
        <taxon>Philasterida</taxon>
        <taxon>Pseudocohnilembidae</taxon>
        <taxon>Pseudocohnilembus</taxon>
    </lineage>
</organism>
<keyword evidence="4" id="KW-1185">Reference proteome</keyword>
<dbReference type="Proteomes" id="UP000054937">
    <property type="component" value="Unassembled WGS sequence"/>
</dbReference>
<evidence type="ECO:0000313" key="4">
    <source>
        <dbReference type="Proteomes" id="UP000054937"/>
    </source>
</evidence>
<dbReference type="InParanoid" id="A0A0V0QLV5"/>
<dbReference type="AlphaFoldDB" id="A0A0V0QLV5"/>
<proteinExistence type="predicted"/>
<gene>
    <name evidence="3" type="ORF">PPERSA_05673</name>
</gene>
<feature type="region of interest" description="Disordered" evidence="2">
    <location>
        <begin position="378"/>
        <end position="398"/>
    </location>
</feature>
<sequence>MTPSIQLVYRASPLNMKTTERIQYWTNQTDLLEQQIKELEECLQNVRLQNDSLEKEIESLNELSKLSKAIHSGSEKQYLKQIKINGSKEQMIQALEEALFMKNGQLQSIKEENKRYYEQNKKQKQMIEDANEELQKYDKKIQNAQERFTKLYDEYREIKKQNKQLQNNINNEQINNNLKQVNQLSTSDNVSPQETLLDGLLSKRKKKLKIDDEDFDDKDQNQDQLQSQNQTQIECKKIDKSENHENQENNSNFNYSQRMKIENIGSNKNLEGIEINKIYDENEIQLEKINLKQEQSAHSQIIQQNNNIKKNQLQNQNQKDTFYQKQISGSLQQMKMNLIQQSENTNKNLSQTNKLNFVGNSRQSMLLGGFLNKKRNNTSSDNIKGFLKQKSGQLMSLK</sequence>
<name>A0A0V0QLV5_PSEPJ</name>
<reference evidence="3 4" key="1">
    <citation type="journal article" date="2015" name="Sci. Rep.">
        <title>Genome of the facultative scuticociliatosis pathogen Pseudocohnilembus persalinus provides insight into its virulence through horizontal gene transfer.</title>
        <authorList>
            <person name="Xiong J."/>
            <person name="Wang G."/>
            <person name="Cheng J."/>
            <person name="Tian M."/>
            <person name="Pan X."/>
            <person name="Warren A."/>
            <person name="Jiang C."/>
            <person name="Yuan D."/>
            <person name="Miao W."/>
        </authorList>
    </citation>
    <scope>NUCLEOTIDE SEQUENCE [LARGE SCALE GENOMIC DNA]</scope>
    <source>
        <strain evidence="3">36N120E</strain>
    </source>
</reference>
<feature type="compositionally biased region" description="Low complexity" evidence="2">
    <location>
        <begin position="222"/>
        <end position="232"/>
    </location>
</feature>
<feature type="coiled-coil region" evidence="1">
    <location>
        <begin position="92"/>
        <end position="182"/>
    </location>
</feature>
<protein>
    <submittedName>
        <fullName evidence="3">Uncharacterized protein</fullName>
    </submittedName>
</protein>
<feature type="coiled-coil region" evidence="1">
    <location>
        <begin position="29"/>
        <end position="63"/>
    </location>
</feature>
<comment type="caution">
    <text evidence="3">The sequence shown here is derived from an EMBL/GenBank/DDBJ whole genome shotgun (WGS) entry which is preliminary data.</text>
</comment>
<dbReference type="EMBL" id="LDAU01000135">
    <property type="protein sequence ID" value="KRX03315.1"/>
    <property type="molecule type" value="Genomic_DNA"/>
</dbReference>
<evidence type="ECO:0000256" key="1">
    <source>
        <dbReference type="SAM" id="Coils"/>
    </source>
</evidence>
<evidence type="ECO:0000256" key="2">
    <source>
        <dbReference type="SAM" id="MobiDB-lite"/>
    </source>
</evidence>
<keyword evidence="1" id="KW-0175">Coiled coil</keyword>
<evidence type="ECO:0000313" key="3">
    <source>
        <dbReference type="EMBL" id="KRX03315.1"/>
    </source>
</evidence>